<gene>
    <name evidence="2" type="ORF">L484_025586</name>
</gene>
<dbReference type="Proteomes" id="UP000030645">
    <property type="component" value="Unassembled WGS sequence"/>
</dbReference>
<name>W9RXD0_9ROSA</name>
<sequence>MVCISLATIRLLTNAVATQPSTRLTTLPLQICSSFADLQNHGSPAMNLGRNLLEMASKTMTGDFVSSFPIGLSTAHHQHKCRQSLQKISSDPQCYRMGSSPIGVVDGDKDVDLHAALYR</sequence>
<accession>W9RXD0</accession>
<feature type="chain" id="PRO_5004928697" evidence="1">
    <location>
        <begin position="18"/>
        <end position="119"/>
    </location>
</feature>
<reference evidence="3" key="1">
    <citation type="submission" date="2013-01" db="EMBL/GenBank/DDBJ databases">
        <title>Draft Genome Sequence of a Mulberry Tree, Morus notabilis C.K. Schneid.</title>
        <authorList>
            <person name="He N."/>
            <person name="Zhao S."/>
        </authorList>
    </citation>
    <scope>NUCLEOTIDE SEQUENCE</scope>
</reference>
<evidence type="ECO:0000313" key="2">
    <source>
        <dbReference type="EMBL" id="EXB76232.1"/>
    </source>
</evidence>
<protein>
    <submittedName>
        <fullName evidence="2">Uncharacterized protein</fullName>
    </submittedName>
</protein>
<proteinExistence type="predicted"/>
<dbReference type="EMBL" id="KE344715">
    <property type="protein sequence ID" value="EXB76232.1"/>
    <property type="molecule type" value="Genomic_DNA"/>
</dbReference>
<keyword evidence="3" id="KW-1185">Reference proteome</keyword>
<keyword evidence="1" id="KW-0732">Signal</keyword>
<evidence type="ECO:0000313" key="3">
    <source>
        <dbReference type="Proteomes" id="UP000030645"/>
    </source>
</evidence>
<dbReference type="AlphaFoldDB" id="W9RXD0"/>
<evidence type="ECO:0000256" key="1">
    <source>
        <dbReference type="SAM" id="SignalP"/>
    </source>
</evidence>
<organism evidence="2 3">
    <name type="scientific">Morus notabilis</name>
    <dbReference type="NCBI Taxonomy" id="981085"/>
    <lineage>
        <taxon>Eukaryota</taxon>
        <taxon>Viridiplantae</taxon>
        <taxon>Streptophyta</taxon>
        <taxon>Embryophyta</taxon>
        <taxon>Tracheophyta</taxon>
        <taxon>Spermatophyta</taxon>
        <taxon>Magnoliopsida</taxon>
        <taxon>eudicotyledons</taxon>
        <taxon>Gunneridae</taxon>
        <taxon>Pentapetalae</taxon>
        <taxon>rosids</taxon>
        <taxon>fabids</taxon>
        <taxon>Rosales</taxon>
        <taxon>Moraceae</taxon>
        <taxon>Moreae</taxon>
        <taxon>Morus</taxon>
    </lineage>
</organism>
<feature type="signal peptide" evidence="1">
    <location>
        <begin position="1"/>
        <end position="17"/>
    </location>
</feature>